<accession>A0A836CM02</accession>
<evidence type="ECO:0000256" key="2">
    <source>
        <dbReference type="ARBA" id="ARBA00022737"/>
    </source>
</evidence>
<comment type="caution">
    <text evidence="5">The sequence shown here is derived from an EMBL/GenBank/DDBJ whole genome shotgun (WGS) entry which is preliminary data.</text>
</comment>
<dbReference type="OrthoDB" id="676979at2759"/>
<feature type="region of interest" description="Disordered" evidence="4">
    <location>
        <begin position="1657"/>
        <end position="1724"/>
    </location>
</feature>
<dbReference type="PANTHER" id="PTHR48051:SF1">
    <property type="entry name" value="RAS SUPPRESSOR PROTEIN 1"/>
    <property type="match status" value="1"/>
</dbReference>
<dbReference type="Proteomes" id="UP000664859">
    <property type="component" value="Unassembled WGS sequence"/>
</dbReference>
<feature type="coiled-coil region" evidence="3">
    <location>
        <begin position="32"/>
        <end position="64"/>
    </location>
</feature>
<evidence type="ECO:0000256" key="4">
    <source>
        <dbReference type="SAM" id="MobiDB-lite"/>
    </source>
</evidence>
<dbReference type="Pfam" id="PF00560">
    <property type="entry name" value="LRR_1"/>
    <property type="match status" value="1"/>
</dbReference>
<dbReference type="Gene3D" id="3.80.10.10">
    <property type="entry name" value="Ribonuclease Inhibitor"/>
    <property type="match status" value="4"/>
</dbReference>
<organism evidence="5 6">
    <name type="scientific">Tribonema minus</name>
    <dbReference type="NCBI Taxonomy" id="303371"/>
    <lineage>
        <taxon>Eukaryota</taxon>
        <taxon>Sar</taxon>
        <taxon>Stramenopiles</taxon>
        <taxon>Ochrophyta</taxon>
        <taxon>PX clade</taxon>
        <taxon>Xanthophyceae</taxon>
        <taxon>Tribonematales</taxon>
        <taxon>Tribonemataceae</taxon>
        <taxon>Tribonema</taxon>
    </lineage>
</organism>
<protein>
    <submittedName>
        <fullName evidence="5">Uncharacterized protein</fullName>
    </submittedName>
</protein>
<evidence type="ECO:0000256" key="3">
    <source>
        <dbReference type="SAM" id="Coils"/>
    </source>
</evidence>
<dbReference type="EMBL" id="JAFCMP010000036">
    <property type="protein sequence ID" value="KAG5190284.1"/>
    <property type="molecule type" value="Genomic_DNA"/>
</dbReference>
<evidence type="ECO:0000313" key="5">
    <source>
        <dbReference type="EMBL" id="KAG5190284.1"/>
    </source>
</evidence>
<dbReference type="SMART" id="SM00369">
    <property type="entry name" value="LRR_TYP"/>
    <property type="match status" value="13"/>
</dbReference>
<keyword evidence="2" id="KW-0677">Repeat</keyword>
<evidence type="ECO:0000256" key="1">
    <source>
        <dbReference type="ARBA" id="ARBA00022614"/>
    </source>
</evidence>
<feature type="region of interest" description="Disordered" evidence="4">
    <location>
        <begin position="695"/>
        <end position="721"/>
    </location>
</feature>
<dbReference type="PANTHER" id="PTHR48051">
    <property type="match status" value="1"/>
</dbReference>
<dbReference type="InterPro" id="IPR050216">
    <property type="entry name" value="LRR_domain-containing"/>
</dbReference>
<dbReference type="SUPFAM" id="SSF52058">
    <property type="entry name" value="L domain-like"/>
    <property type="match status" value="2"/>
</dbReference>
<dbReference type="PROSITE" id="PS51450">
    <property type="entry name" value="LRR"/>
    <property type="match status" value="1"/>
</dbReference>
<dbReference type="InterPro" id="IPR003591">
    <property type="entry name" value="Leu-rich_rpt_typical-subtyp"/>
</dbReference>
<keyword evidence="1" id="KW-0433">Leucine-rich repeat</keyword>
<dbReference type="GO" id="GO:0005737">
    <property type="term" value="C:cytoplasm"/>
    <property type="evidence" value="ECO:0007669"/>
    <property type="project" value="TreeGrafter"/>
</dbReference>
<dbReference type="InterPro" id="IPR032675">
    <property type="entry name" value="LRR_dom_sf"/>
</dbReference>
<dbReference type="Pfam" id="PF13855">
    <property type="entry name" value="LRR_8"/>
    <property type="match status" value="1"/>
</dbReference>
<sequence>MSPVLLPKQVQSPTRLLRPSLADLVGKEGLSYADARKQIARYTQERHAERARAAEAALRQQQDATYARDVASRAATWGNPTTANAIERLHARDREDAARAALIANSTKDAARAALIANSTKVRDAQDAARAVLIANSTKRKAGKREAQLAAERARRDARADAAQLLHGVRRLLTAGVLDLPQQGLAALPPDVSTTLALQGLAALPPDVSTTSPCSDLQQLGGLRRVNLPRNELKQLLTVDNAALSCAHFRSVTDMNLSGNGLTALPAEMGRCVALQTLRLEQNRLSSLPDSLLRLPCLRRLNLRENSFAALPYAFGELKRLTSLDVSRCLEWLDVSSNMLSALPPTLPLMLALAHLDLDNNSMPHLAIPPALRTTEAGTDAAAAAARRGHDANCEPAEHCIAGLQEGSSAYNKHRTELADRGIFEWSSVPDPETGRVTYLNNVNGDRSDALPACMDRLGSLASLTCLKANRNRLRSLPASVCHCAQLTRLEASRNFLEALPAEMGLLQKLETLLLDKNCLSQLPGSFAKCQRLKELSVASNYFVELPEFCMHLRSLEQLRIGSNQLQRLPYALGLVTTLRELHLHDNPLVDPPASLLLQGTDALLFECRKRYYAQQKGLPPAVGVHQYGIQGEKLALVPEFNAKLQAALDRAAKCGEFHFTMEGLKALPAGLFKPAVAAALTSLRLDTNAIGPGPLEWSKEVPPDPLAPQQKRQRGQPPPGPVTVTFAHLRVLSLKGCGLRDVGDGVRTLTALRELLLERNRLTALPPALLALKQLEPTSPRPPALLALNQLEVLDLCENRIMDLPADVGALARLRQLELSGNRLELLPESICSLRQLAAGVMPPRRCLWSAHLETVLATRVNLHTLTLANNLLAALPTSITALSSLKVLDVDGNRLARLPPGFGALRLEALRAAYNRLEAVSDDALTPNLHASLKRLWLSRYLATRMTDTLAALSDDARVPNLRASLKRLWLSRLEALSDDALTPNLHASLKHPWLSRNNLLELPEAFSLLEGLGSNDLRLELNPLLNPPVEIVAEGTAAVAQLSPLLNPPVEIVAEGTAAVAQGLGNTPAAAAPRCWWLPWQGWTVERTRVRAVLATSAHYCRMRCARLREMAALLLQAGFEADAARLAPEAEDVLTGGTGYLTADDLKQVTYAGFEADAARLALEAEDADAAIDRCVNKAFYRNPLSAVDVADRITALRRDRGREFHEAILTGLRNRLEVHERTQAFPSNAFRRDLTRPWGRRGEGVPCFAITLDALLYEKPAAPPPPSDGAPSLWSETLPTLPPSMHSYTAAAMKKAVAKVRSAYGRAACFDAKVAYEPCECVNWDTGQLIHHPPGTCYSRSLVIAKICYTAEERARRRAEEREMDAEFARVWTEVGTHIASKEGTRQIKAELRKRKGTRQIKAELRKRKLELRKRKALYTVRMGECTAEITTLKLQAKAKREVLTYQELRKTQLMQGMPISFHNLRSLPEANDCIEAATAEAEAAGAALKAATKHYAELQRRVAGMSFAELVDEARAQLVRKYACMRCRELVRKHARMRCREVSDEVEDRHRRCAAKRGLRRPWDGTDGDANHFLEWGLRNDVTVPHRHELPANVQRYAQLPDTMESGENIDGVPLWQRYSWDDTESVELWQEPLYDAWLQHRRLRGSAAAALEDDSGCDSGGSSDDDGSGFDDVPPPPSAEEAATLHSSLHSHASTASTRNTAAAAAPPPPLGALTET</sequence>
<gene>
    <name evidence="5" type="ORF">JKP88DRAFT_299393</name>
</gene>
<keyword evidence="6" id="KW-1185">Reference proteome</keyword>
<evidence type="ECO:0000313" key="6">
    <source>
        <dbReference type="Proteomes" id="UP000664859"/>
    </source>
</evidence>
<feature type="compositionally biased region" description="Low complexity" evidence="4">
    <location>
        <begin position="1689"/>
        <end position="1712"/>
    </location>
</feature>
<reference evidence="5" key="1">
    <citation type="submission" date="2021-02" db="EMBL/GenBank/DDBJ databases">
        <title>First Annotated Genome of the Yellow-green Alga Tribonema minus.</title>
        <authorList>
            <person name="Mahan K.M."/>
        </authorList>
    </citation>
    <scope>NUCLEOTIDE SEQUENCE</scope>
    <source>
        <strain evidence="5">UTEX B ZZ1240</strain>
    </source>
</reference>
<keyword evidence="3" id="KW-0175">Coiled coil</keyword>
<name>A0A836CM02_9STRA</name>
<proteinExistence type="predicted"/>
<dbReference type="InterPro" id="IPR001611">
    <property type="entry name" value="Leu-rich_rpt"/>
</dbReference>
<dbReference type="SMART" id="SM00364">
    <property type="entry name" value="LRR_BAC"/>
    <property type="match status" value="11"/>
</dbReference>